<dbReference type="GO" id="GO:0005576">
    <property type="term" value="C:extracellular region"/>
    <property type="evidence" value="ECO:0007669"/>
    <property type="project" value="TreeGrafter"/>
</dbReference>
<dbReference type="EC" id="3.1.1.-" evidence="7"/>
<dbReference type="Gene3D" id="3.60.60.30">
    <property type="match status" value="1"/>
</dbReference>
<name>A0AAV2HJP1_LYMST</name>
<protein>
    <recommendedName>
        <fullName evidence="7">Phospholipase B-like</fullName>
        <ecNumber evidence="7">3.1.1.-</ecNumber>
    </recommendedName>
</protein>
<keyword evidence="9" id="KW-1185">Reference proteome</keyword>
<accession>A0AAV2HJP1</accession>
<dbReference type="PANTHER" id="PTHR12370:SF1">
    <property type="entry name" value="PHOSPHOLIPASE B-LIKE 1"/>
    <property type="match status" value="1"/>
</dbReference>
<gene>
    <name evidence="8" type="ORF">GSLYS_00008173001</name>
</gene>
<evidence type="ECO:0000256" key="5">
    <source>
        <dbReference type="ARBA" id="ARBA00023098"/>
    </source>
</evidence>
<dbReference type="PANTHER" id="PTHR12370">
    <property type="entry name" value="PHOSPHOLIPASE B-RELATED"/>
    <property type="match status" value="1"/>
</dbReference>
<comment type="similarity">
    <text evidence="1 7">Belongs to the phospholipase B-like family.</text>
</comment>
<keyword evidence="6" id="KW-0325">Glycoprotein</keyword>
<dbReference type="EMBL" id="CAXITT010000164">
    <property type="protein sequence ID" value="CAL1534213.1"/>
    <property type="molecule type" value="Genomic_DNA"/>
</dbReference>
<comment type="function">
    <text evidence="7">Putative phospholipase.</text>
</comment>
<comment type="caution">
    <text evidence="8">The sequence shown here is derived from an EMBL/GenBank/DDBJ whole genome shotgun (WGS) entry which is preliminary data.</text>
</comment>
<dbReference type="GO" id="GO:0009395">
    <property type="term" value="P:phospholipid catabolic process"/>
    <property type="evidence" value="ECO:0007669"/>
    <property type="project" value="TreeGrafter"/>
</dbReference>
<evidence type="ECO:0000256" key="4">
    <source>
        <dbReference type="ARBA" id="ARBA00022963"/>
    </source>
</evidence>
<evidence type="ECO:0000313" key="8">
    <source>
        <dbReference type="EMBL" id="CAL1534213.1"/>
    </source>
</evidence>
<evidence type="ECO:0000256" key="3">
    <source>
        <dbReference type="ARBA" id="ARBA00022801"/>
    </source>
</evidence>
<reference evidence="8 9" key="1">
    <citation type="submission" date="2024-04" db="EMBL/GenBank/DDBJ databases">
        <authorList>
            <consortium name="Genoscope - CEA"/>
            <person name="William W."/>
        </authorList>
    </citation>
    <scope>NUCLEOTIDE SEQUENCE [LARGE SCALE GENOMIC DNA]</scope>
</reference>
<evidence type="ECO:0000256" key="6">
    <source>
        <dbReference type="ARBA" id="ARBA00023180"/>
    </source>
</evidence>
<sequence length="548" mass="62020">MEFYKVIKLLLAFLFFALGAIHQSYASTIKLGSTYCEDRTCKFVPNVLDFNKATAVGTFNDAILSTGWGILDISAGNVPVKGQTDADIMFAAGFVEGVLTAEQMEYQFINLFDTFFPTPVDENLLKELDQWFIKQRHWADNMIKSYPDNPFWRHASYIFAQLDGLLAGYKSTLSKSNVTLDLFALNFLNANGDLFDLLKVLKPSSIQDWRRFSQQEARNYFYSTGHCSVLIKLLPGFENLFMSHSSWFVYAATNRIYKHYNLNVSDSATASRKISFSSYPGYLESLDDFYHLGSGMAMLQTTNNIFNSSLYEYVSPQSLLAWQRVRIANMMARSGKEWTDVVAKYNSGTYNNQYMVIDLKLIKLGQPLPDNTIWVAEQIPGLVVAEDLTPILRAGYFPSYNIPFFEEIFNKSGYPEYVKVHGTEFSYQLAPRAKIFRRDQSKVKDMKSMKAVMRSNDYKNDTYSGGSAWGAICARGDLVDEAPSASGCYDTKVSDFKMALKFQADIINGPTVDSGLSPFSWTGDFASLSHVGLPQTYNFTFIQTKPRF</sequence>
<evidence type="ECO:0000313" key="9">
    <source>
        <dbReference type="Proteomes" id="UP001497497"/>
    </source>
</evidence>
<proteinExistence type="inferred from homology"/>
<keyword evidence="5 7" id="KW-0443">Lipid metabolism</keyword>
<dbReference type="GO" id="GO:0004620">
    <property type="term" value="F:phospholipase activity"/>
    <property type="evidence" value="ECO:0007669"/>
    <property type="project" value="InterPro"/>
</dbReference>
<keyword evidence="3 7" id="KW-0378">Hydrolase</keyword>
<evidence type="ECO:0000256" key="2">
    <source>
        <dbReference type="ARBA" id="ARBA00022729"/>
    </source>
</evidence>
<evidence type="ECO:0000256" key="1">
    <source>
        <dbReference type="ARBA" id="ARBA00007835"/>
    </source>
</evidence>
<organism evidence="8 9">
    <name type="scientific">Lymnaea stagnalis</name>
    <name type="common">Great pond snail</name>
    <name type="synonym">Helix stagnalis</name>
    <dbReference type="NCBI Taxonomy" id="6523"/>
    <lineage>
        <taxon>Eukaryota</taxon>
        <taxon>Metazoa</taxon>
        <taxon>Spiralia</taxon>
        <taxon>Lophotrochozoa</taxon>
        <taxon>Mollusca</taxon>
        <taxon>Gastropoda</taxon>
        <taxon>Heterobranchia</taxon>
        <taxon>Euthyneura</taxon>
        <taxon>Panpulmonata</taxon>
        <taxon>Hygrophila</taxon>
        <taxon>Lymnaeoidea</taxon>
        <taxon>Lymnaeidae</taxon>
        <taxon>Lymnaea</taxon>
    </lineage>
</organism>
<dbReference type="AlphaFoldDB" id="A0AAV2HJP1"/>
<dbReference type="Proteomes" id="UP001497497">
    <property type="component" value="Unassembled WGS sequence"/>
</dbReference>
<evidence type="ECO:0000256" key="7">
    <source>
        <dbReference type="RuleBase" id="RU364138"/>
    </source>
</evidence>
<dbReference type="InterPro" id="IPR007000">
    <property type="entry name" value="PLipase_B-like"/>
</dbReference>
<feature type="chain" id="PRO_5043090829" description="Phospholipase B-like" evidence="7">
    <location>
        <begin position="27"/>
        <end position="548"/>
    </location>
</feature>
<dbReference type="Pfam" id="PF04916">
    <property type="entry name" value="Phospholip_B"/>
    <property type="match status" value="1"/>
</dbReference>
<keyword evidence="2 7" id="KW-0732">Signal</keyword>
<feature type="signal peptide" evidence="7">
    <location>
        <begin position="1"/>
        <end position="26"/>
    </location>
</feature>
<keyword evidence="4 7" id="KW-0442">Lipid degradation</keyword>